<accession>A0A438LZQ4</accession>
<dbReference type="RefSeq" id="WP_164903512.1">
    <property type="nucleotide sequence ID" value="NZ_SAUN01000001.1"/>
</dbReference>
<keyword evidence="1" id="KW-0805">Transcription regulation</keyword>
<dbReference type="SMART" id="SM00347">
    <property type="entry name" value="HTH_MARR"/>
    <property type="match status" value="1"/>
</dbReference>
<dbReference type="InterPro" id="IPR036390">
    <property type="entry name" value="WH_DNA-bd_sf"/>
</dbReference>
<reference evidence="5 6" key="1">
    <citation type="submission" date="2019-01" db="EMBL/GenBank/DDBJ databases">
        <title>Sequencing the genomes of 1000 actinobacteria strains.</title>
        <authorList>
            <person name="Klenk H.-P."/>
        </authorList>
    </citation>
    <scope>NUCLEOTIDE SEQUENCE [LARGE SCALE GENOMIC DNA]</scope>
    <source>
        <strain evidence="5 6">DSM 43925</strain>
    </source>
</reference>
<comment type="caution">
    <text evidence="5">The sequence shown here is derived from an EMBL/GenBank/DDBJ whole genome shotgun (WGS) entry which is preliminary data.</text>
</comment>
<keyword evidence="3" id="KW-0804">Transcription</keyword>
<evidence type="ECO:0000256" key="3">
    <source>
        <dbReference type="ARBA" id="ARBA00023163"/>
    </source>
</evidence>
<organism evidence="5 6">
    <name type="scientific">Nonomuraea polychroma</name>
    <dbReference type="NCBI Taxonomy" id="46176"/>
    <lineage>
        <taxon>Bacteria</taxon>
        <taxon>Bacillati</taxon>
        <taxon>Actinomycetota</taxon>
        <taxon>Actinomycetes</taxon>
        <taxon>Streptosporangiales</taxon>
        <taxon>Streptosporangiaceae</taxon>
        <taxon>Nonomuraea</taxon>
    </lineage>
</organism>
<dbReference type="InterPro" id="IPR036388">
    <property type="entry name" value="WH-like_DNA-bd_sf"/>
</dbReference>
<evidence type="ECO:0000259" key="4">
    <source>
        <dbReference type="PROSITE" id="PS50995"/>
    </source>
</evidence>
<proteinExistence type="predicted"/>
<dbReference type="PANTHER" id="PTHR33164">
    <property type="entry name" value="TRANSCRIPTIONAL REGULATOR, MARR FAMILY"/>
    <property type="match status" value="1"/>
</dbReference>
<name>A0A438LZQ4_9ACTN</name>
<dbReference type="GO" id="GO:0003677">
    <property type="term" value="F:DNA binding"/>
    <property type="evidence" value="ECO:0007669"/>
    <property type="project" value="UniProtKB-KW"/>
</dbReference>
<dbReference type="EMBL" id="SAUN01000001">
    <property type="protein sequence ID" value="RVX39026.1"/>
    <property type="molecule type" value="Genomic_DNA"/>
</dbReference>
<dbReference type="AlphaFoldDB" id="A0A438LZQ4"/>
<dbReference type="GO" id="GO:0003700">
    <property type="term" value="F:DNA-binding transcription factor activity"/>
    <property type="evidence" value="ECO:0007669"/>
    <property type="project" value="InterPro"/>
</dbReference>
<dbReference type="InterPro" id="IPR000835">
    <property type="entry name" value="HTH_MarR-typ"/>
</dbReference>
<protein>
    <submittedName>
        <fullName evidence="5">DNA-binding MarR family transcriptional regulator</fullName>
    </submittedName>
</protein>
<gene>
    <name evidence="5" type="ORF">EDD27_1358</name>
</gene>
<dbReference type="PROSITE" id="PS50995">
    <property type="entry name" value="HTH_MARR_2"/>
    <property type="match status" value="1"/>
</dbReference>
<dbReference type="PANTHER" id="PTHR33164:SF64">
    <property type="entry name" value="TRANSCRIPTIONAL REGULATOR SLYA"/>
    <property type="match status" value="1"/>
</dbReference>
<dbReference type="SUPFAM" id="SSF46785">
    <property type="entry name" value="Winged helix' DNA-binding domain"/>
    <property type="match status" value="1"/>
</dbReference>
<keyword evidence="6" id="KW-1185">Reference proteome</keyword>
<sequence>MTTAATVHRDLDFARLLTLVERSVVQKLTTALKADNATIEEWRVLSLLGDGNGRPMTEIAEFAVLSPPSLTKVIDRMVSLGLVHRRVDEADRRRVLVFATDRGRQALEKWTATVEGQYKEIVDAIGGEEIALLRALLVRVSGRLGQ</sequence>
<evidence type="ECO:0000313" key="5">
    <source>
        <dbReference type="EMBL" id="RVX39026.1"/>
    </source>
</evidence>
<dbReference type="Gene3D" id="1.10.10.10">
    <property type="entry name" value="Winged helix-like DNA-binding domain superfamily/Winged helix DNA-binding domain"/>
    <property type="match status" value="1"/>
</dbReference>
<dbReference type="PROSITE" id="PS01117">
    <property type="entry name" value="HTH_MARR_1"/>
    <property type="match status" value="1"/>
</dbReference>
<dbReference type="InterPro" id="IPR023187">
    <property type="entry name" value="Tscrpt_reg_MarR-type_CS"/>
</dbReference>
<dbReference type="Pfam" id="PF12802">
    <property type="entry name" value="MarR_2"/>
    <property type="match status" value="1"/>
</dbReference>
<evidence type="ECO:0000313" key="6">
    <source>
        <dbReference type="Proteomes" id="UP000284824"/>
    </source>
</evidence>
<keyword evidence="2 5" id="KW-0238">DNA-binding</keyword>
<dbReference type="GO" id="GO:0006950">
    <property type="term" value="P:response to stress"/>
    <property type="evidence" value="ECO:0007669"/>
    <property type="project" value="TreeGrafter"/>
</dbReference>
<dbReference type="InterPro" id="IPR039422">
    <property type="entry name" value="MarR/SlyA-like"/>
</dbReference>
<evidence type="ECO:0000256" key="2">
    <source>
        <dbReference type="ARBA" id="ARBA00023125"/>
    </source>
</evidence>
<feature type="domain" description="HTH marR-type" evidence="4">
    <location>
        <begin position="10"/>
        <end position="142"/>
    </location>
</feature>
<evidence type="ECO:0000256" key="1">
    <source>
        <dbReference type="ARBA" id="ARBA00023015"/>
    </source>
</evidence>
<dbReference type="Proteomes" id="UP000284824">
    <property type="component" value="Unassembled WGS sequence"/>
</dbReference>